<dbReference type="SMART" id="SM00387">
    <property type="entry name" value="HATPase_c"/>
    <property type="match status" value="1"/>
</dbReference>
<proteinExistence type="predicted"/>
<dbReference type="SUPFAM" id="SSF48452">
    <property type="entry name" value="TPR-like"/>
    <property type="match status" value="1"/>
</dbReference>
<dbReference type="PANTHER" id="PTHR43711">
    <property type="entry name" value="TWO-COMPONENT HISTIDINE KINASE"/>
    <property type="match status" value="1"/>
</dbReference>
<protein>
    <recommendedName>
        <fullName evidence="2">histidine kinase</fullName>
        <ecNumber evidence="2">2.7.13.3</ecNumber>
    </recommendedName>
</protein>
<dbReference type="Gene3D" id="1.10.287.130">
    <property type="match status" value="1"/>
</dbReference>
<evidence type="ECO:0000256" key="4">
    <source>
        <dbReference type="ARBA" id="ARBA00022679"/>
    </source>
</evidence>
<dbReference type="InterPro" id="IPR011990">
    <property type="entry name" value="TPR-like_helical_dom_sf"/>
</dbReference>
<organism evidence="9 10">
    <name type="scientific">Bacteroides uniformis</name>
    <dbReference type="NCBI Taxonomy" id="820"/>
    <lineage>
        <taxon>Bacteria</taxon>
        <taxon>Pseudomonadati</taxon>
        <taxon>Bacteroidota</taxon>
        <taxon>Bacteroidia</taxon>
        <taxon>Bacteroidales</taxon>
        <taxon>Bacteroidaceae</taxon>
        <taxon>Bacteroides</taxon>
    </lineage>
</organism>
<dbReference type="PRINTS" id="PR00344">
    <property type="entry name" value="BCTRLSENSOR"/>
</dbReference>
<keyword evidence="5 9" id="KW-0418">Kinase</keyword>
<dbReference type="InterPro" id="IPR005467">
    <property type="entry name" value="His_kinase_dom"/>
</dbReference>
<keyword evidence="7" id="KW-0812">Transmembrane</keyword>
<evidence type="ECO:0000256" key="1">
    <source>
        <dbReference type="ARBA" id="ARBA00000085"/>
    </source>
</evidence>
<comment type="caution">
    <text evidence="9">The sequence shown here is derived from an EMBL/GenBank/DDBJ whole genome shotgun (WGS) entry which is preliminary data.</text>
</comment>
<dbReference type="InterPro" id="IPR003594">
    <property type="entry name" value="HATPase_dom"/>
</dbReference>
<feature type="transmembrane region" description="Helical" evidence="7">
    <location>
        <begin position="349"/>
        <end position="369"/>
    </location>
</feature>
<dbReference type="InterPro" id="IPR036890">
    <property type="entry name" value="HATPase_C_sf"/>
</dbReference>
<feature type="domain" description="Histidine kinase" evidence="8">
    <location>
        <begin position="402"/>
        <end position="616"/>
    </location>
</feature>
<gene>
    <name evidence="9" type="ORF">DWX87_04725</name>
</gene>
<keyword evidence="6" id="KW-0902">Two-component regulatory system</keyword>
<dbReference type="Pfam" id="PF02518">
    <property type="entry name" value="HATPase_c"/>
    <property type="match status" value="1"/>
</dbReference>
<evidence type="ECO:0000256" key="6">
    <source>
        <dbReference type="ARBA" id="ARBA00023012"/>
    </source>
</evidence>
<dbReference type="PANTHER" id="PTHR43711:SF26">
    <property type="entry name" value="SENSOR HISTIDINE KINASE RCSC"/>
    <property type="match status" value="1"/>
</dbReference>
<comment type="catalytic activity">
    <reaction evidence="1">
        <text>ATP + protein L-histidine = ADP + protein N-phospho-L-histidine.</text>
        <dbReference type="EC" id="2.7.13.3"/>
    </reaction>
</comment>
<keyword evidence="3" id="KW-0597">Phosphoprotein</keyword>
<dbReference type="Gene3D" id="1.25.40.10">
    <property type="entry name" value="Tetratricopeptide repeat domain"/>
    <property type="match status" value="1"/>
</dbReference>
<dbReference type="Gene3D" id="3.30.565.10">
    <property type="entry name" value="Histidine kinase-like ATPase, C-terminal domain"/>
    <property type="match status" value="1"/>
</dbReference>
<dbReference type="InterPro" id="IPR050736">
    <property type="entry name" value="Sensor_HK_Regulatory"/>
</dbReference>
<name>A0A412JUT3_BACUN</name>
<dbReference type="EC" id="2.7.13.3" evidence="2"/>
<evidence type="ECO:0000256" key="7">
    <source>
        <dbReference type="SAM" id="Phobius"/>
    </source>
</evidence>
<dbReference type="SUPFAM" id="SSF47384">
    <property type="entry name" value="Homodimeric domain of signal transducing histidine kinase"/>
    <property type="match status" value="1"/>
</dbReference>
<evidence type="ECO:0000259" key="8">
    <source>
        <dbReference type="PROSITE" id="PS50109"/>
    </source>
</evidence>
<keyword evidence="4" id="KW-0808">Transferase</keyword>
<dbReference type="GO" id="GO:0000155">
    <property type="term" value="F:phosphorelay sensor kinase activity"/>
    <property type="evidence" value="ECO:0007669"/>
    <property type="project" value="InterPro"/>
</dbReference>
<accession>A0A412JUT3</accession>
<evidence type="ECO:0000256" key="2">
    <source>
        <dbReference type="ARBA" id="ARBA00012438"/>
    </source>
</evidence>
<dbReference type="InterPro" id="IPR003661">
    <property type="entry name" value="HisK_dim/P_dom"/>
</dbReference>
<dbReference type="SUPFAM" id="SSF55874">
    <property type="entry name" value="ATPase domain of HSP90 chaperone/DNA topoisomerase II/histidine kinase"/>
    <property type="match status" value="1"/>
</dbReference>
<dbReference type="SMART" id="SM00388">
    <property type="entry name" value="HisKA"/>
    <property type="match status" value="1"/>
</dbReference>
<dbReference type="PROSITE" id="PS50109">
    <property type="entry name" value="HIS_KIN"/>
    <property type="match status" value="1"/>
</dbReference>
<keyword evidence="7" id="KW-0472">Membrane</keyword>
<dbReference type="CDD" id="cd00082">
    <property type="entry name" value="HisKA"/>
    <property type="match status" value="1"/>
</dbReference>
<dbReference type="Pfam" id="PF00512">
    <property type="entry name" value="HisKA"/>
    <property type="match status" value="1"/>
</dbReference>
<evidence type="ECO:0000256" key="5">
    <source>
        <dbReference type="ARBA" id="ARBA00022777"/>
    </source>
</evidence>
<dbReference type="AlphaFoldDB" id="A0A412JUT3"/>
<dbReference type="Proteomes" id="UP000285283">
    <property type="component" value="Unassembled WGS sequence"/>
</dbReference>
<evidence type="ECO:0000313" key="10">
    <source>
        <dbReference type="Proteomes" id="UP000285283"/>
    </source>
</evidence>
<dbReference type="InterPro" id="IPR036097">
    <property type="entry name" value="HisK_dim/P_sf"/>
</dbReference>
<sequence>MRIKQLYIFLFFIWFGSTIIASTTDKADSWTKEKESIVHEVISTFHNSLGFDYLTREECDSLNADGLLSQLDESQRYYTYFELERILIKSSLFRGEIRMAIAQSDQMYSKARALAYPFGNALALNAMGEVYSYTGRLREAGAAYEESLRLLDGMDGEDVHIRMLLVELIDYNLRIRNVNGASRYLARLNLYPEDRLSPLELAMRHISNASCQLFKGDLKAASHCLAQIGQLEAQLIPEIRQYLLIIDARYLVATGAHEAALTAYNDFLQTEYARINHNIYKEALLEKADLLVKMGNKEEAYGQYGKVFSYIKTSFEKNYPKEIDRLCTRFQADQLAYQNERDRIVSMRFYLAGIIVSVLFLIFLLVLGWKKIFRLKRSQMRQEAMKEKAVQAIQRKNMFLSNMSHEVRTPLNAIVGFSAVLTDEDESFDDESRREFSEIIKVNSFQLLKLINDILDFSDFENDNITFNIRTHDAVKLCNEVVETVMASRKLEVEMRFDTDLSVLMLDTDDARLRQVLINLLVNAAKFTEQGSIVLELKMADAGTALFSVTDTGCGIPPEKQHLIFERFEKLNDFVQGSGLGLSICQLIVKYMNGKLWVDSGYTRGARFCFTHPLKYNPALHGGTAQ</sequence>
<dbReference type="EMBL" id="QRVP01000003">
    <property type="protein sequence ID" value="RGS56358.1"/>
    <property type="molecule type" value="Genomic_DNA"/>
</dbReference>
<dbReference type="InterPro" id="IPR004358">
    <property type="entry name" value="Sig_transdc_His_kin-like_C"/>
</dbReference>
<evidence type="ECO:0000256" key="3">
    <source>
        <dbReference type="ARBA" id="ARBA00022553"/>
    </source>
</evidence>
<keyword evidence="7" id="KW-1133">Transmembrane helix</keyword>
<evidence type="ECO:0000313" key="9">
    <source>
        <dbReference type="EMBL" id="RGS56358.1"/>
    </source>
</evidence>
<dbReference type="RefSeq" id="WP_117878128.1">
    <property type="nucleotide sequence ID" value="NZ_JAQNRS010000023.1"/>
</dbReference>
<reference evidence="9 10" key="1">
    <citation type="submission" date="2018-08" db="EMBL/GenBank/DDBJ databases">
        <title>A genome reference for cultivated species of the human gut microbiota.</title>
        <authorList>
            <person name="Zou Y."/>
            <person name="Xue W."/>
            <person name="Luo G."/>
        </authorList>
    </citation>
    <scope>NUCLEOTIDE SEQUENCE [LARGE SCALE GENOMIC DNA]</scope>
    <source>
        <strain evidence="9 10">AF21-53</strain>
    </source>
</reference>